<accession>A0A8J7RS62</accession>
<dbReference type="RefSeq" id="WP_210510867.1">
    <property type="nucleotide sequence ID" value="NZ_JAFIDN010000003.1"/>
</dbReference>
<keyword evidence="3" id="KW-0975">Bacterial flagellum</keyword>
<reference evidence="6" key="1">
    <citation type="submission" date="2021-02" db="EMBL/GenBank/DDBJ databases">
        <title>Natronogracilivirga saccharolytica gen. nov. sp. nov. a new anaerobic, haloalkiliphilic carbohydrate-fermenting bacterium from soda lake and proposing of Cyclonatronumiaceae fam. nov. in the phylum Balneolaeota.</title>
        <authorList>
            <person name="Zhilina T.N."/>
            <person name="Sorokin D.Y."/>
            <person name="Zavarzina D.G."/>
            <person name="Toshchakov S.V."/>
            <person name="Kublanov I.V."/>
        </authorList>
    </citation>
    <scope>NUCLEOTIDE SEQUENCE</scope>
    <source>
        <strain evidence="6">Z-1702</strain>
    </source>
</reference>
<gene>
    <name evidence="6" type="primary">flgL</name>
    <name evidence="6" type="ORF">NATSA_04735</name>
</gene>
<evidence type="ECO:0000313" key="7">
    <source>
        <dbReference type="Proteomes" id="UP000673975"/>
    </source>
</evidence>
<keyword evidence="6" id="KW-0282">Flagellum</keyword>
<dbReference type="GO" id="GO:0005198">
    <property type="term" value="F:structural molecule activity"/>
    <property type="evidence" value="ECO:0007669"/>
    <property type="project" value="InterPro"/>
</dbReference>
<sequence>MRITQKIIFDDFMRDINKNRSKMAGIQSDLSSGKRVRIPSQDPVSFQRSRIVEEDIRKQEQYQKNISNGLRQGRLAQEALDETIDSLIDIKRIATHGASDTSRDKVRESMAEEISGIKDTMVATLNGSYGDRYLFAGTNSDQEPMEFDDAAPGGVANNSNDTTPRVQAGDKLFIEISINGVELRDTDAGDMFEVIGNIEQALMDDDTESLNAMLTDISEVIDHTSIMASRLGNNINRLEFMTEQYESTNIVMESDVSELVDTDYAKSFSDMQRTQIAFEAAMAVHTQMIHNTLLDYL</sequence>
<dbReference type="InterPro" id="IPR001492">
    <property type="entry name" value="Flagellin"/>
</dbReference>
<dbReference type="NCBIfam" id="TIGR02550">
    <property type="entry name" value="flagell_flgL"/>
    <property type="match status" value="1"/>
</dbReference>
<name>A0A8J7RS62_9BACT</name>
<dbReference type="PANTHER" id="PTHR42792:SF1">
    <property type="entry name" value="FLAGELLAR HOOK-ASSOCIATED PROTEIN 3"/>
    <property type="match status" value="1"/>
</dbReference>
<dbReference type="InterPro" id="IPR001029">
    <property type="entry name" value="Flagellin_N"/>
</dbReference>
<keyword evidence="6" id="KW-0969">Cilium</keyword>
<keyword evidence="6" id="KW-0966">Cell projection</keyword>
<comment type="similarity">
    <text evidence="2">Belongs to the bacterial flagellin family.</text>
</comment>
<dbReference type="Pfam" id="PF00700">
    <property type="entry name" value="Flagellin_C"/>
    <property type="match status" value="1"/>
</dbReference>
<organism evidence="6 7">
    <name type="scientific">Natronogracilivirga saccharolytica</name>
    <dbReference type="NCBI Taxonomy" id="2812953"/>
    <lineage>
        <taxon>Bacteria</taxon>
        <taxon>Pseudomonadati</taxon>
        <taxon>Balneolota</taxon>
        <taxon>Balneolia</taxon>
        <taxon>Balneolales</taxon>
        <taxon>Cyclonatronaceae</taxon>
        <taxon>Natronogracilivirga</taxon>
    </lineage>
</organism>
<comment type="caution">
    <text evidence="6">The sequence shown here is derived from an EMBL/GenBank/DDBJ whole genome shotgun (WGS) entry which is preliminary data.</text>
</comment>
<dbReference type="InterPro" id="IPR046358">
    <property type="entry name" value="Flagellin_C"/>
</dbReference>
<dbReference type="AlphaFoldDB" id="A0A8J7RS62"/>
<dbReference type="Pfam" id="PF00669">
    <property type="entry name" value="Flagellin_N"/>
    <property type="match status" value="1"/>
</dbReference>
<evidence type="ECO:0000256" key="2">
    <source>
        <dbReference type="ARBA" id="ARBA00005709"/>
    </source>
</evidence>
<dbReference type="GO" id="GO:0071973">
    <property type="term" value="P:bacterial-type flagellum-dependent cell motility"/>
    <property type="evidence" value="ECO:0007669"/>
    <property type="project" value="InterPro"/>
</dbReference>
<evidence type="ECO:0000313" key="6">
    <source>
        <dbReference type="EMBL" id="MBP3191967.1"/>
    </source>
</evidence>
<comment type="subcellular location">
    <subcellularLocation>
        <location evidence="1">Bacterial flagellum</location>
    </subcellularLocation>
</comment>
<evidence type="ECO:0000256" key="1">
    <source>
        <dbReference type="ARBA" id="ARBA00004365"/>
    </source>
</evidence>
<protein>
    <submittedName>
        <fullName evidence="6">Flagellar hook-associated protein FlgL</fullName>
    </submittedName>
</protein>
<dbReference type="InterPro" id="IPR013384">
    <property type="entry name" value="Flagell_FlgL"/>
</dbReference>
<dbReference type="SUPFAM" id="SSF64518">
    <property type="entry name" value="Phase 1 flagellin"/>
    <property type="match status" value="1"/>
</dbReference>
<feature type="domain" description="Flagellin N-terminal" evidence="4">
    <location>
        <begin position="12"/>
        <end position="139"/>
    </location>
</feature>
<dbReference type="PANTHER" id="PTHR42792">
    <property type="entry name" value="FLAGELLIN"/>
    <property type="match status" value="1"/>
</dbReference>
<dbReference type="Proteomes" id="UP000673975">
    <property type="component" value="Unassembled WGS sequence"/>
</dbReference>
<proteinExistence type="inferred from homology"/>
<evidence type="ECO:0000259" key="5">
    <source>
        <dbReference type="Pfam" id="PF00700"/>
    </source>
</evidence>
<feature type="domain" description="Flagellin C-terminal" evidence="5">
    <location>
        <begin position="217"/>
        <end position="297"/>
    </location>
</feature>
<evidence type="ECO:0000256" key="3">
    <source>
        <dbReference type="ARBA" id="ARBA00023143"/>
    </source>
</evidence>
<dbReference type="GO" id="GO:0009424">
    <property type="term" value="C:bacterial-type flagellum hook"/>
    <property type="evidence" value="ECO:0007669"/>
    <property type="project" value="InterPro"/>
</dbReference>
<dbReference type="Gene3D" id="1.20.1330.10">
    <property type="entry name" value="f41 fragment of flagellin, N-terminal domain"/>
    <property type="match status" value="1"/>
</dbReference>
<dbReference type="EMBL" id="JAFIDN010000003">
    <property type="protein sequence ID" value="MBP3191967.1"/>
    <property type="molecule type" value="Genomic_DNA"/>
</dbReference>
<keyword evidence="7" id="KW-1185">Reference proteome</keyword>
<evidence type="ECO:0000259" key="4">
    <source>
        <dbReference type="Pfam" id="PF00669"/>
    </source>
</evidence>